<evidence type="ECO:0000256" key="1">
    <source>
        <dbReference type="ARBA" id="ARBA00014898"/>
    </source>
</evidence>
<evidence type="ECO:0000256" key="3">
    <source>
        <dbReference type="ARBA" id="ARBA00023134"/>
    </source>
</evidence>
<dbReference type="EMBL" id="NFKL01000012">
    <property type="protein sequence ID" value="OUP57627.1"/>
    <property type="molecule type" value="Genomic_DNA"/>
</dbReference>
<dbReference type="Proteomes" id="UP000195326">
    <property type="component" value="Unassembled WGS sequence"/>
</dbReference>
<dbReference type="InterPro" id="IPR019991">
    <property type="entry name" value="GTP-bd_ribosome_bgen"/>
</dbReference>
<evidence type="ECO:0000256" key="2">
    <source>
        <dbReference type="ARBA" id="ARBA00022741"/>
    </source>
</evidence>
<dbReference type="PANTHER" id="PTHR45782">
    <property type="entry name" value="MITOCHONDRIAL RIBOSOME-ASSOCIATED GTPASE 1"/>
    <property type="match status" value="1"/>
</dbReference>
<dbReference type="GO" id="GO:0005737">
    <property type="term" value="C:cytoplasm"/>
    <property type="evidence" value="ECO:0007669"/>
    <property type="project" value="UniProtKB-SubCell"/>
</dbReference>
<keyword evidence="2 4" id="KW-0547">Nucleotide-binding</keyword>
<reference evidence="8" key="1">
    <citation type="submission" date="2017-04" db="EMBL/GenBank/DDBJ databases">
        <title>Function of individual gut microbiota members based on whole genome sequencing of pure cultures obtained from chicken caecum.</title>
        <authorList>
            <person name="Medvecky M."/>
            <person name="Cejkova D."/>
            <person name="Polansky O."/>
            <person name="Karasova D."/>
            <person name="Kubasova T."/>
            <person name="Cizek A."/>
            <person name="Rychlik I."/>
        </authorList>
    </citation>
    <scope>NUCLEOTIDE SEQUENCE [LARGE SCALE GENOMIC DNA]</scope>
    <source>
        <strain evidence="8">An179</strain>
    </source>
</reference>
<dbReference type="NCBIfam" id="TIGR03596">
    <property type="entry name" value="GTPase_YlqF"/>
    <property type="match status" value="1"/>
</dbReference>
<feature type="binding site" evidence="5">
    <location>
        <begin position="58"/>
        <end position="61"/>
    </location>
    <ligand>
        <name>GTP</name>
        <dbReference type="ChEBI" id="CHEBI:37565"/>
    </ligand>
</feature>
<feature type="binding site" evidence="5">
    <location>
        <begin position="130"/>
        <end position="135"/>
    </location>
    <ligand>
        <name>GTP</name>
        <dbReference type="ChEBI" id="CHEBI:37565"/>
    </ligand>
</feature>
<dbReference type="FunFam" id="3.40.50.300:FF:000590">
    <property type="entry name" value="Ribosome biogenesis GTPase A"/>
    <property type="match status" value="1"/>
</dbReference>
<comment type="similarity">
    <text evidence="4">Belongs to the TRAFAC class YlqF/YawG GTPase family. MTG1 subfamily.</text>
</comment>
<dbReference type="GO" id="GO:0006412">
    <property type="term" value="P:translation"/>
    <property type="evidence" value="ECO:0007669"/>
    <property type="project" value="TreeGrafter"/>
</dbReference>
<feature type="binding site" evidence="5">
    <location>
        <position position="174"/>
    </location>
    <ligand>
        <name>GTP</name>
        <dbReference type="ChEBI" id="CHEBI:37565"/>
    </ligand>
</feature>
<evidence type="ECO:0000256" key="4">
    <source>
        <dbReference type="PIRNR" id="PIRNR006230"/>
    </source>
</evidence>
<dbReference type="InterPro" id="IPR027417">
    <property type="entry name" value="P-loop_NTPase"/>
</dbReference>
<proteinExistence type="inferred from homology"/>
<dbReference type="Gene3D" id="3.40.50.300">
    <property type="entry name" value="P-loop containing nucleotide triphosphate hydrolases"/>
    <property type="match status" value="1"/>
</dbReference>
<dbReference type="InterPro" id="IPR030378">
    <property type="entry name" value="G_CP_dom"/>
</dbReference>
<dbReference type="PIRSF" id="PIRSF006230">
    <property type="entry name" value="MG442"/>
    <property type="match status" value="1"/>
</dbReference>
<name>A0A1Y4LLQ9_9FIRM</name>
<dbReference type="InterPro" id="IPR016478">
    <property type="entry name" value="GTPase_MTG1"/>
</dbReference>
<dbReference type="STRING" id="501571.GCA_900143195_02399"/>
<sequence length="292" mass="32662">MNIQWYPGHMAKTRRQMLENLKNIDLVCELVDARIPQVSRNPDMDDIAGDKPRMIILNRTDLADPDETRRWAAWYRAQGYAVLETDSQHGAGTSRFAAAARERLADKIAVWNEKGQTGRSVRVMVVGIPNVGKSTFINRVLGRKSAKAADKPGVTRGAQWFRVQGGIDLLDTPGILWPKFDDERVGILLAVTGAVKDDILDIETLACKLFELLAERAPQAIIDRYKLTIPEESDFLGYDLLQQAGRKRGFLISGGEIDTERMARILLDEFRGGVLGRITLETPEDYENAPEA</sequence>
<dbReference type="Gene3D" id="1.10.1580.10">
    <property type="match status" value="1"/>
</dbReference>
<dbReference type="InterPro" id="IPR006073">
    <property type="entry name" value="GTP-bd"/>
</dbReference>
<feature type="domain" description="CP-type G" evidence="6">
    <location>
        <begin position="11"/>
        <end position="178"/>
    </location>
</feature>
<evidence type="ECO:0000313" key="7">
    <source>
        <dbReference type="EMBL" id="OUP57627.1"/>
    </source>
</evidence>
<evidence type="ECO:0000259" key="6">
    <source>
        <dbReference type="PROSITE" id="PS51721"/>
    </source>
</evidence>
<comment type="function">
    <text evidence="4">Required for a late step of 50S ribosomal subunit assembly. Has GTPase activity.</text>
</comment>
<comment type="subcellular location">
    <subcellularLocation>
        <location evidence="4">Cytoplasm</location>
    </subcellularLocation>
</comment>
<dbReference type="GO" id="GO:0003924">
    <property type="term" value="F:GTPase activity"/>
    <property type="evidence" value="ECO:0007669"/>
    <property type="project" value="TreeGrafter"/>
</dbReference>
<evidence type="ECO:0000313" key="8">
    <source>
        <dbReference type="Proteomes" id="UP000195326"/>
    </source>
</evidence>
<dbReference type="SUPFAM" id="SSF52540">
    <property type="entry name" value="P-loop containing nucleoside triphosphate hydrolases"/>
    <property type="match status" value="1"/>
</dbReference>
<dbReference type="PROSITE" id="PS51721">
    <property type="entry name" value="G_CP"/>
    <property type="match status" value="1"/>
</dbReference>
<dbReference type="RefSeq" id="WP_016146909.1">
    <property type="nucleotide sequence ID" value="NZ_CABKSA010000001.1"/>
</dbReference>
<accession>A0A1Y4LLQ9</accession>
<dbReference type="InterPro" id="IPR023179">
    <property type="entry name" value="GTP-bd_ortho_bundle_sf"/>
</dbReference>
<dbReference type="AlphaFoldDB" id="A0A1Y4LLQ9"/>
<dbReference type="Pfam" id="PF01926">
    <property type="entry name" value="MMR_HSR1"/>
    <property type="match status" value="1"/>
</dbReference>
<organism evidence="7 8">
    <name type="scientific">Butyricicoccus pullicaecorum</name>
    <dbReference type="NCBI Taxonomy" id="501571"/>
    <lineage>
        <taxon>Bacteria</taxon>
        <taxon>Bacillati</taxon>
        <taxon>Bacillota</taxon>
        <taxon>Clostridia</taxon>
        <taxon>Eubacteriales</taxon>
        <taxon>Butyricicoccaceae</taxon>
        <taxon>Butyricicoccus</taxon>
    </lineage>
</organism>
<dbReference type="CDD" id="cd01856">
    <property type="entry name" value="YlqF"/>
    <property type="match status" value="1"/>
</dbReference>
<gene>
    <name evidence="7" type="ORF">B5F15_09225</name>
</gene>
<comment type="caution">
    <text evidence="7">The sequence shown here is derived from an EMBL/GenBank/DDBJ whole genome shotgun (WGS) entry which is preliminary data.</text>
</comment>
<keyword evidence="3 4" id="KW-0342">GTP-binding</keyword>
<protein>
    <recommendedName>
        <fullName evidence="1 4">Ribosome biogenesis GTPase A</fullName>
    </recommendedName>
</protein>
<dbReference type="PANTHER" id="PTHR45782:SF4">
    <property type="entry name" value="MITOCHONDRIAL RIBOSOME-ASSOCIATED GTPASE 1"/>
    <property type="match status" value="1"/>
</dbReference>
<dbReference type="GO" id="GO:0005525">
    <property type="term" value="F:GTP binding"/>
    <property type="evidence" value="ECO:0007669"/>
    <property type="project" value="UniProtKB-KW"/>
</dbReference>
<evidence type="ECO:0000256" key="5">
    <source>
        <dbReference type="PIRSR" id="PIRSR006230-1"/>
    </source>
</evidence>
<keyword evidence="4" id="KW-0963">Cytoplasm</keyword>